<reference evidence="1 2" key="1">
    <citation type="journal article" date="2010" name="J. Bacteriol.">
        <title>Genome sequence of Lentisphaera araneosa HTCC2155T, the type species of the order Lentisphaerales in the phylum Lentisphaerae.</title>
        <authorList>
            <person name="Thrash J.C."/>
            <person name="Cho J.C."/>
            <person name="Vergin K.L."/>
            <person name="Morris R.M."/>
            <person name="Giovannoni S.J."/>
        </authorList>
    </citation>
    <scope>NUCLEOTIDE SEQUENCE [LARGE SCALE GENOMIC DNA]</scope>
    <source>
        <strain evidence="1 2">HTCC2155</strain>
    </source>
</reference>
<keyword evidence="2" id="KW-1185">Reference proteome</keyword>
<sequence length="104" mass="11938">MSDSYLQVNINHLIEWGFANFAKAKAHEAGNFWFLMINSKLLKCPRVLMTKSCLFSVLSARSVVKCHLRTIKKILKINSEQKLRVLAPSRENLKTYGKLVELES</sequence>
<gene>
    <name evidence="1" type="ORF">LNTAR_13072</name>
</gene>
<organism evidence="1 2">
    <name type="scientific">Lentisphaera araneosa HTCC2155</name>
    <dbReference type="NCBI Taxonomy" id="313628"/>
    <lineage>
        <taxon>Bacteria</taxon>
        <taxon>Pseudomonadati</taxon>
        <taxon>Lentisphaerota</taxon>
        <taxon>Lentisphaeria</taxon>
        <taxon>Lentisphaerales</taxon>
        <taxon>Lentisphaeraceae</taxon>
        <taxon>Lentisphaera</taxon>
    </lineage>
</organism>
<evidence type="ECO:0000313" key="2">
    <source>
        <dbReference type="Proteomes" id="UP000004947"/>
    </source>
</evidence>
<name>A6DRL3_9BACT</name>
<evidence type="ECO:0000313" key="1">
    <source>
        <dbReference type="EMBL" id="EDM25682.1"/>
    </source>
</evidence>
<dbReference type="AlphaFoldDB" id="A6DRL3"/>
<accession>A6DRL3</accession>
<protein>
    <submittedName>
        <fullName evidence="1">Uncharacterized protein</fullName>
    </submittedName>
</protein>
<comment type="caution">
    <text evidence="1">The sequence shown here is derived from an EMBL/GenBank/DDBJ whole genome shotgun (WGS) entry which is preliminary data.</text>
</comment>
<dbReference type="Proteomes" id="UP000004947">
    <property type="component" value="Unassembled WGS sequence"/>
</dbReference>
<proteinExistence type="predicted"/>
<dbReference type="EMBL" id="ABCK01000025">
    <property type="protein sequence ID" value="EDM25682.1"/>
    <property type="molecule type" value="Genomic_DNA"/>
</dbReference>